<dbReference type="EC" id="5.2.1.8" evidence="6"/>
<reference evidence="9 10" key="1">
    <citation type="submission" date="2019-02" db="EMBL/GenBank/DDBJ databases">
        <title>Deep-cultivation of Planctomycetes and their phenomic and genomic characterization uncovers novel biology.</title>
        <authorList>
            <person name="Wiegand S."/>
            <person name="Jogler M."/>
            <person name="Boedeker C."/>
            <person name="Pinto D."/>
            <person name="Vollmers J."/>
            <person name="Rivas-Marin E."/>
            <person name="Kohn T."/>
            <person name="Peeters S.H."/>
            <person name="Heuer A."/>
            <person name="Rast P."/>
            <person name="Oberbeckmann S."/>
            <person name="Bunk B."/>
            <person name="Jeske O."/>
            <person name="Meyerdierks A."/>
            <person name="Storesund J.E."/>
            <person name="Kallscheuer N."/>
            <person name="Luecker S."/>
            <person name="Lage O.M."/>
            <person name="Pohl T."/>
            <person name="Merkel B.J."/>
            <person name="Hornburger P."/>
            <person name="Mueller R.-W."/>
            <person name="Bruemmer F."/>
            <person name="Labrenz M."/>
            <person name="Spormann A.M."/>
            <person name="Op den Camp H."/>
            <person name="Overmann J."/>
            <person name="Amann R."/>
            <person name="Jetten M.S.M."/>
            <person name="Mascher T."/>
            <person name="Medema M.H."/>
            <person name="Devos D.P."/>
            <person name="Kaster A.-K."/>
            <person name="Ovreas L."/>
            <person name="Rohde M."/>
            <person name="Galperin M.Y."/>
            <person name="Jogler C."/>
        </authorList>
    </citation>
    <scope>NUCLEOTIDE SEQUENCE [LARGE SCALE GENOMIC DNA]</scope>
    <source>
        <strain evidence="9 10">Pla110</strain>
    </source>
</reference>
<dbReference type="PANTHER" id="PTHR43811:SF19">
    <property type="entry name" value="39 KDA FK506-BINDING NUCLEAR PROTEIN"/>
    <property type="match status" value="1"/>
</dbReference>
<dbReference type="SUPFAM" id="SSF54534">
    <property type="entry name" value="FKBP-like"/>
    <property type="match status" value="2"/>
</dbReference>
<keyword evidence="10" id="KW-1185">Reference proteome</keyword>
<feature type="region of interest" description="Disordered" evidence="7">
    <location>
        <begin position="157"/>
        <end position="180"/>
    </location>
</feature>
<evidence type="ECO:0000256" key="3">
    <source>
        <dbReference type="ARBA" id="ARBA00023110"/>
    </source>
</evidence>
<dbReference type="KEGG" id="plon:Pla110_06350"/>
<dbReference type="Pfam" id="PF00254">
    <property type="entry name" value="FKBP_C"/>
    <property type="match status" value="1"/>
</dbReference>
<dbReference type="Proteomes" id="UP000317178">
    <property type="component" value="Chromosome"/>
</dbReference>
<organism evidence="9 10">
    <name type="scientific">Polystyrenella longa</name>
    <dbReference type="NCBI Taxonomy" id="2528007"/>
    <lineage>
        <taxon>Bacteria</taxon>
        <taxon>Pseudomonadati</taxon>
        <taxon>Planctomycetota</taxon>
        <taxon>Planctomycetia</taxon>
        <taxon>Planctomycetales</taxon>
        <taxon>Planctomycetaceae</taxon>
        <taxon>Polystyrenella</taxon>
    </lineage>
</organism>
<evidence type="ECO:0000256" key="5">
    <source>
        <dbReference type="PROSITE-ProRule" id="PRU00277"/>
    </source>
</evidence>
<dbReference type="GO" id="GO:0003755">
    <property type="term" value="F:peptidyl-prolyl cis-trans isomerase activity"/>
    <property type="evidence" value="ECO:0007669"/>
    <property type="project" value="UniProtKB-UniRule"/>
</dbReference>
<feature type="domain" description="PPIase FKBP-type" evidence="8">
    <location>
        <begin position="68"/>
        <end position="153"/>
    </location>
</feature>
<feature type="compositionally biased region" description="Basic and acidic residues" evidence="7">
    <location>
        <begin position="157"/>
        <end position="170"/>
    </location>
</feature>
<dbReference type="PROSITE" id="PS51257">
    <property type="entry name" value="PROKAR_LIPOPROTEIN"/>
    <property type="match status" value="1"/>
</dbReference>
<dbReference type="PROSITE" id="PS50059">
    <property type="entry name" value="FKBP_PPIASE"/>
    <property type="match status" value="1"/>
</dbReference>
<evidence type="ECO:0000313" key="9">
    <source>
        <dbReference type="EMBL" id="QDU78931.1"/>
    </source>
</evidence>
<dbReference type="AlphaFoldDB" id="A0A518CI82"/>
<dbReference type="InterPro" id="IPR046357">
    <property type="entry name" value="PPIase_dom_sf"/>
</dbReference>
<comment type="similarity">
    <text evidence="2 6">Belongs to the FKBP-type PPIase family.</text>
</comment>
<dbReference type="EMBL" id="CP036281">
    <property type="protein sequence ID" value="QDU78931.1"/>
    <property type="molecule type" value="Genomic_DNA"/>
</dbReference>
<accession>A0A518CI82</accession>
<keyword evidence="4 5" id="KW-0413">Isomerase</keyword>
<dbReference type="PANTHER" id="PTHR43811">
    <property type="entry name" value="FKBP-TYPE PEPTIDYL-PROLYL CIS-TRANS ISOMERASE FKPA"/>
    <property type="match status" value="1"/>
</dbReference>
<evidence type="ECO:0000256" key="7">
    <source>
        <dbReference type="SAM" id="MobiDB-lite"/>
    </source>
</evidence>
<evidence type="ECO:0000256" key="6">
    <source>
        <dbReference type="RuleBase" id="RU003915"/>
    </source>
</evidence>
<keyword evidence="3 5" id="KW-0697">Rotamase</keyword>
<protein>
    <recommendedName>
        <fullName evidence="6">Peptidyl-prolyl cis-trans isomerase</fullName>
        <ecNumber evidence="6">5.2.1.8</ecNumber>
    </recommendedName>
</protein>
<proteinExistence type="inferred from homology"/>
<sequence>MKNKTISVLLLGTLLCFLSLVTLSGCKPSERYVPKPADPDADMEFKTTESGLKYRILREYEGKPVKPGDKVAMMMRGSLDDGYVFDTTYHDGHLMHVDYNSLIIGMREALSLIGKGGMIEFIVPPKLGYGERGQGPIPPNAALTFLVEVERIERKKEDLSHRSLADKPLEPDADAPEEFSTTKSGVKYRLRVKTDRIKPTSLDTVSLFFRIRLNDADGEIFNDSYHRKSARHGPLNALPIGIQEGIMQCPVSGSVEFIVPPELLGDRKLTWMAIPNEGKDVLPADTPIHFIAELGRIQYKDVP</sequence>
<name>A0A518CI82_9PLAN</name>
<evidence type="ECO:0000256" key="2">
    <source>
        <dbReference type="ARBA" id="ARBA00006577"/>
    </source>
</evidence>
<evidence type="ECO:0000256" key="4">
    <source>
        <dbReference type="ARBA" id="ARBA00023235"/>
    </source>
</evidence>
<evidence type="ECO:0000256" key="1">
    <source>
        <dbReference type="ARBA" id="ARBA00000971"/>
    </source>
</evidence>
<evidence type="ECO:0000313" key="10">
    <source>
        <dbReference type="Proteomes" id="UP000317178"/>
    </source>
</evidence>
<evidence type="ECO:0000259" key="8">
    <source>
        <dbReference type="PROSITE" id="PS50059"/>
    </source>
</evidence>
<dbReference type="Gene3D" id="3.10.50.40">
    <property type="match status" value="2"/>
</dbReference>
<dbReference type="RefSeq" id="WP_197440467.1">
    <property type="nucleotide sequence ID" value="NZ_CP036281.1"/>
</dbReference>
<dbReference type="InterPro" id="IPR001179">
    <property type="entry name" value="PPIase_FKBP_dom"/>
</dbReference>
<gene>
    <name evidence="9" type="ORF">Pla110_06350</name>
</gene>
<comment type="catalytic activity">
    <reaction evidence="1 5 6">
        <text>[protein]-peptidylproline (omega=180) = [protein]-peptidylproline (omega=0)</text>
        <dbReference type="Rhea" id="RHEA:16237"/>
        <dbReference type="Rhea" id="RHEA-COMP:10747"/>
        <dbReference type="Rhea" id="RHEA-COMP:10748"/>
        <dbReference type="ChEBI" id="CHEBI:83833"/>
        <dbReference type="ChEBI" id="CHEBI:83834"/>
        <dbReference type="EC" id="5.2.1.8"/>
    </reaction>
</comment>